<organism evidence="2 3">
    <name type="scientific">Canna indica</name>
    <name type="common">Indian-shot</name>
    <dbReference type="NCBI Taxonomy" id="4628"/>
    <lineage>
        <taxon>Eukaryota</taxon>
        <taxon>Viridiplantae</taxon>
        <taxon>Streptophyta</taxon>
        <taxon>Embryophyta</taxon>
        <taxon>Tracheophyta</taxon>
        <taxon>Spermatophyta</taxon>
        <taxon>Magnoliopsida</taxon>
        <taxon>Liliopsida</taxon>
        <taxon>Zingiberales</taxon>
        <taxon>Cannaceae</taxon>
        <taxon>Canna</taxon>
    </lineage>
</organism>
<evidence type="ECO:0000256" key="1">
    <source>
        <dbReference type="SAM" id="Phobius"/>
    </source>
</evidence>
<keyword evidence="1" id="KW-0812">Transmembrane</keyword>
<protein>
    <submittedName>
        <fullName evidence="2">Uncharacterized protein</fullName>
    </submittedName>
</protein>
<keyword evidence="1" id="KW-1133">Transmembrane helix</keyword>
<dbReference type="Proteomes" id="UP001327560">
    <property type="component" value="Chromosome 8"/>
</dbReference>
<keyword evidence="3" id="KW-1185">Reference proteome</keyword>
<name>A0AAQ3KZZ1_9LILI</name>
<keyword evidence="1" id="KW-0472">Membrane</keyword>
<accession>A0AAQ3KZZ1</accession>
<gene>
    <name evidence="2" type="ORF">Cni_G26547</name>
</gene>
<evidence type="ECO:0000313" key="3">
    <source>
        <dbReference type="Proteomes" id="UP001327560"/>
    </source>
</evidence>
<feature type="transmembrane region" description="Helical" evidence="1">
    <location>
        <begin position="32"/>
        <end position="54"/>
    </location>
</feature>
<sequence length="197" mass="22920">MFSCFVNVLRIMISLILASLVLNIHGAIIERIYIGFLLGLIELMLTLIGFHYLVNPLLCILIGLSQDHYPIVLDVVSSYSSGLNRFRFQNFWIQYPQVAKIVDHFWNLNISSKNMLIYIPKVLAILRNKISFWNKYYVGDLESSLSKVNAYINELEPKEDLTPLNDSEVIFLTSLYNKSKAIRRQINLKWWAMSKEK</sequence>
<proteinExistence type="predicted"/>
<feature type="transmembrane region" description="Helical" evidence="1">
    <location>
        <begin position="6"/>
        <end position="25"/>
    </location>
</feature>
<dbReference type="EMBL" id="CP136897">
    <property type="protein sequence ID" value="WOL17754.1"/>
    <property type="molecule type" value="Genomic_DNA"/>
</dbReference>
<evidence type="ECO:0000313" key="2">
    <source>
        <dbReference type="EMBL" id="WOL17754.1"/>
    </source>
</evidence>
<reference evidence="2 3" key="1">
    <citation type="submission" date="2023-10" db="EMBL/GenBank/DDBJ databases">
        <title>Chromosome-scale genome assembly provides insights into flower coloration mechanisms of Canna indica.</title>
        <authorList>
            <person name="Li C."/>
        </authorList>
    </citation>
    <scope>NUCLEOTIDE SEQUENCE [LARGE SCALE GENOMIC DNA]</scope>
    <source>
        <tissue evidence="2">Flower</tissue>
    </source>
</reference>
<dbReference type="AlphaFoldDB" id="A0AAQ3KZZ1"/>